<feature type="region of interest" description="Disordered" evidence="1">
    <location>
        <begin position="727"/>
        <end position="757"/>
    </location>
</feature>
<feature type="compositionally biased region" description="Basic and acidic residues" evidence="1">
    <location>
        <begin position="18"/>
        <end position="28"/>
    </location>
</feature>
<dbReference type="InterPro" id="IPR012683">
    <property type="entry name" value="CHP02302_TM"/>
</dbReference>
<feature type="region of interest" description="Disordered" evidence="1">
    <location>
        <begin position="1"/>
        <end position="28"/>
    </location>
</feature>
<keyword evidence="2" id="KW-0812">Transmembrane</keyword>
<proteinExistence type="predicted"/>
<comment type="caution">
    <text evidence="3">The sequence shown here is derived from an EMBL/GenBank/DDBJ whole genome shotgun (WGS) entry which is preliminary data.</text>
</comment>
<keyword evidence="2" id="KW-1133">Transmembrane helix</keyword>
<sequence length="796" mass="86317">MMTRFTLPTEFRPGSGKKGSDKKGSGNKGWDKRVQRFVGLARAILAFERVWPALWPAIGIAGLVLTAGLFGAFIPLAWPLHALILACLTTGLALSFYFNLEHFVFPRWEDGARRLEQDSSLVHRPISEADDELAAGAGDAWAEELWRAHLKARLAGLARLKLKLPKSSLPREDPRGLRFGVVILVVIGFFVAGKDWQSRIESIFTPNPGVLATLDAWIEPPAYTGQPSVYLGREARVSVPAGSVLNLRVHGADHRPSTTLDEVEFQGGKGEYAGSAKLMETDRIRVRAGGHTIGSWRVTVIPDKPPTIAFAGKPEATERQALKLTYATSDDYGVTAARAIITPHGKPGEPLVFDLQIPERSAKPVVASSFRDLTEHPYAGLLVDITLEARDAAGNKATSQTVTFRLPARVFTDPMARALIEQRQILAMESFAGKSRVAKTLDALTYAPEMFFEGKPSVYLGIRSAYRSTMGAYSREDLTRIEDLLWQIAVSLEQGGLLSMAEQLRRMQAAIMQMMAEGAPQEDIDAMLKRYQEMMQQYLAALARNAPENGAPPDPNAKVMGADDLAALMKAIEALSQSGDRLRAMQLLAMLQSLLENAQVAGGQGQGGQGMGGDPAANQALQGLGELMGKQRALLDKTFRQGSGGGDPKDGGAKGLSQQQGQLKNELDGLKGRLKKSPGQQNFDKAGKLMDEAQKALGMGDIPRATTLQKYVLEELSKGAEAVAKAAGQGQNQAKGKDPLGRNTGNTGRGGSDVKIPDAQVLQRARDILLELRKRAGQQGRSKEELDYIDRLLKQF</sequence>
<feature type="region of interest" description="Disordered" evidence="1">
    <location>
        <begin position="638"/>
        <end position="662"/>
    </location>
</feature>
<feature type="transmembrane region" description="Helical" evidence="2">
    <location>
        <begin position="53"/>
        <end position="74"/>
    </location>
</feature>
<evidence type="ECO:0000256" key="1">
    <source>
        <dbReference type="SAM" id="MobiDB-lite"/>
    </source>
</evidence>
<dbReference type="EMBL" id="JAASRM010000001">
    <property type="protein sequence ID" value="NIK87924.1"/>
    <property type="molecule type" value="Genomic_DNA"/>
</dbReference>
<organism evidence="3 4">
    <name type="scientific">Rhizomicrobium palustre</name>
    <dbReference type="NCBI Taxonomy" id="189966"/>
    <lineage>
        <taxon>Bacteria</taxon>
        <taxon>Pseudomonadati</taxon>
        <taxon>Pseudomonadota</taxon>
        <taxon>Alphaproteobacteria</taxon>
        <taxon>Micropepsales</taxon>
        <taxon>Micropepsaceae</taxon>
        <taxon>Rhizomicrobium</taxon>
    </lineage>
</organism>
<reference evidence="3 4" key="1">
    <citation type="submission" date="2020-03" db="EMBL/GenBank/DDBJ databases">
        <title>Genomic Encyclopedia of Type Strains, Phase IV (KMG-IV): sequencing the most valuable type-strain genomes for metagenomic binning, comparative biology and taxonomic classification.</title>
        <authorList>
            <person name="Goeker M."/>
        </authorList>
    </citation>
    <scope>NUCLEOTIDE SEQUENCE [LARGE SCALE GENOMIC DNA]</scope>
    <source>
        <strain evidence="3 4">DSM 19867</strain>
    </source>
</reference>
<keyword evidence="4" id="KW-1185">Reference proteome</keyword>
<dbReference type="Pfam" id="PF13779">
    <property type="entry name" value="DUF4175"/>
    <property type="match status" value="1"/>
</dbReference>
<accession>A0A846MWL7</accession>
<keyword evidence="2" id="KW-0472">Membrane</keyword>
<evidence type="ECO:0000313" key="4">
    <source>
        <dbReference type="Proteomes" id="UP000570514"/>
    </source>
</evidence>
<evidence type="ECO:0000313" key="3">
    <source>
        <dbReference type="EMBL" id="NIK87924.1"/>
    </source>
</evidence>
<name>A0A846MWL7_9PROT</name>
<dbReference type="RefSeq" id="WP_167081931.1">
    <property type="nucleotide sequence ID" value="NZ_BAAADC010000001.1"/>
</dbReference>
<dbReference type="Proteomes" id="UP000570514">
    <property type="component" value="Unassembled WGS sequence"/>
</dbReference>
<protein>
    <submittedName>
        <fullName evidence="3">Uncharacterized protein (TIGR02302 family)</fullName>
    </submittedName>
</protein>
<feature type="transmembrane region" description="Helical" evidence="2">
    <location>
        <begin position="176"/>
        <end position="193"/>
    </location>
</feature>
<dbReference type="NCBIfam" id="TIGR02302">
    <property type="entry name" value="aProt_lowcomp"/>
    <property type="match status" value="1"/>
</dbReference>
<evidence type="ECO:0000256" key="2">
    <source>
        <dbReference type="SAM" id="Phobius"/>
    </source>
</evidence>
<gene>
    <name evidence="3" type="ORF">FHS83_001242</name>
</gene>
<dbReference type="AlphaFoldDB" id="A0A846MWL7"/>
<feature type="transmembrane region" description="Helical" evidence="2">
    <location>
        <begin position="80"/>
        <end position="100"/>
    </location>
</feature>